<dbReference type="OrthoDB" id="4871367at2"/>
<keyword evidence="2" id="KW-1185">Reference proteome</keyword>
<gene>
    <name evidence="1" type="ORF">AMETH_0095</name>
</gene>
<evidence type="ECO:0000313" key="2">
    <source>
        <dbReference type="Proteomes" id="UP000062973"/>
    </source>
</evidence>
<reference evidence="1 2" key="1">
    <citation type="submission" date="2014-07" db="EMBL/GenBank/DDBJ databases">
        <title>Whole Genome Sequence of the Amycolatopsis methanolica 239.</title>
        <authorList>
            <person name="Tang B."/>
        </authorList>
    </citation>
    <scope>NUCLEOTIDE SEQUENCE [LARGE SCALE GENOMIC DNA]</scope>
    <source>
        <strain evidence="1 2">239</strain>
    </source>
</reference>
<dbReference type="RefSeq" id="WP_017986044.1">
    <property type="nucleotide sequence ID" value="NZ_AQUL01000001.1"/>
</dbReference>
<dbReference type="AlphaFoldDB" id="A0A076MR07"/>
<dbReference type="EMBL" id="CP009110">
    <property type="protein sequence ID" value="AIJ20187.1"/>
    <property type="molecule type" value="Genomic_DNA"/>
</dbReference>
<dbReference type="PATRIC" id="fig|1068978.7.peg.102"/>
<organism evidence="1 2">
    <name type="scientific">Amycolatopsis methanolica 239</name>
    <dbReference type="NCBI Taxonomy" id="1068978"/>
    <lineage>
        <taxon>Bacteria</taxon>
        <taxon>Bacillati</taxon>
        <taxon>Actinomycetota</taxon>
        <taxon>Actinomycetes</taxon>
        <taxon>Pseudonocardiales</taxon>
        <taxon>Pseudonocardiaceae</taxon>
        <taxon>Amycolatopsis</taxon>
        <taxon>Amycolatopsis methanolica group</taxon>
    </lineage>
</organism>
<dbReference type="Proteomes" id="UP000062973">
    <property type="component" value="Chromosome"/>
</dbReference>
<name>A0A076MR07_AMYME</name>
<proteinExistence type="predicted"/>
<dbReference type="KEGG" id="amq:AMETH_0095"/>
<sequence>MVQALDAAVELARTVEAPASPQQLTATRDLLAEFGPQPPGDPLWIHRYWHDRRAA</sequence>
<dbReference type="STRING" id="1068978.AMETH_0095"/>
<protein>
    <submittedName>
        <fullName evidence="1">Uncharacterized protein</fullName>
    </submittedName>
</protein>
<dbReference type="HOGENOM" id="CLU_3021681_0_0_11"/>
<accession>A0A076MR07</accession>
<evidence type="ECO:0000313" key="1">
    <source>
        <dbReference type="EMBL" id="AIJ20187.1"/>
    </source>
</evidence>